<organism evidence="2 3">
    <name type="scientific">Chrysochromulina tobinii</name>
    <dbReference type="NCBI Taxonomy" id="1460289"/>
    <lineage>
        <taxon>Eukaryota</taxon>
        <taxon>Haptista</taxon>
        <taxon>Haptophyta</taxon>
        <taxon>Prymnesiophyceae</taxon>
        <taxon>Prymnesiales</taxon>
        <taxon>Chrysochromulinaceae</taxon>
        <taxon>Chrysochromulina</taxon>
    </lineage>
</organism>
<dbReference type="Proteomes" id="UP000037460">
    <property type="component" value="Unassembled WGS sequence"/>
</dbReference>
<keyword evidence="3" id="KW-1185">Reference proteome</keyword>
<proteinExistence type="predicted"/>
<feature type="compositionally biased region" description="Pro residues" evidence="1">
    <location>
        <begin position="186"/>
        <end position="199"/>
    </location>
</feature>
<gene>
    <name evidence="2" type="ORF">Ctob_013580</name>
</gene>
<evidence type="ECO:0000313" key="3">
    <source>
        <dbReference type="Proteomes" id="UP000037460"/>
    </source>
</evidence>
<sequence length="199" mass="21004">MVYCMRSSGDESIGCVVEYDRQTGLYRVELEDEDDAGTCLYKVVSQEALRESKAVKGKRPSTSGIAPGFNVGDAVYVKRSDGSESIGWIKSFDAANKTYKVELEKQGSQKFKQAYANMIRAMPPGAGGAAAAPNDMFNFSEPPPPPPPDPTFGFASAPSFGAGFGESFASPPPPPPGGFSQFGAPFSPPPPPPPDSSLI</sequence>
<dbReference type="AlphaFoldDB" id="A0A0M0LR11"/>
<dbReference type="EMBL" id="JWZX01000230">
    <property type="protein sequence ID" value="KOO53436.1"/>
    <property type="molecule type" value="Genomic_DNA"/>
</dbReference>
<name>A0A0M0LR11_9EUKA</name>
<evidence type="ECO:0000313" key="2">
    <source>
        <dbReference type="EMBL" id="KOO53436.1"/>
    </source>
</evidence>
<feature type="region of interest" description="Disordered" evidence="1">
    <location>
        <begin position="138"/>
        <end position="199"/>
    </location>
</feature>
<feature type="compositionally biased region" description="Pro residues" evidence="1">
    <location>
        <begin position="141"/>
        <end position="150"/>
    </location>
</feature>
<protein>
    <submittedName>
        <fullName evidence="2">Uncharacterized protein</fullName>
    </submittedName>
</protein>
<reference evidence="3" key="1">
    <citation type="journal article" date="2015" name="PLoS Genet.">
        <title>Genome Sequence and Transcriptome Analyses of Chrysochromulina tobin: Metabolic Tools for Enhanced Algal Fitness in the Prominent Order Prymnesiales (Haptophyceae).</title>
        <authorList>
            <person name="Hovde B.T."/>
            <person name="Deodato C.R."/>
            <person name="Hunsperger H.M."/>
            <person name="Ryken S.A."/>
            <person name="Yost W."/>
            <person name="Jha R.K."/>
            <person name="Patterson J."/>
            <person name="Monnat R.J. Jr."/>
            <person name="Barlow S.B."/>
            <person name="Starkenburg S.R."/>
            <person name="Cattolico R.A."/>
        </authorList>
    </citation>
    <scope>NUCLEOTIDE SEQUENCE</scope>
    <source>
        <strain evidence="3">CCMP291</strain>
    </source>
</reference>
<evidence type="ECO:0000256" key="1">
    <source>
        <dbReference type="SAM" id="MobiDB-lite"/>
    </source>
</evidence>
<comment type="caution">
    <text evidence="2">The sequence shown here is derived from an EMBL/GenBank/DDBJ whole genome shotgun (WGS) entry which is preliminary data.</text>
</comment>
<accession>A0A0M0LR11</accession>